<dbReference type="WormBase" id="SRAE_2000038600">
    <property type="protein sequence ID" value="SRP10538"/>
    <property type="gene ID" value="WBGene00260580"/>
</dbReference>
<dbReference type="OrthoDB" id="1078367at2759"/>
<dbReference type="NCBIfam" id="TIGR00621">
    <property type="entry name" value="ssb"/>
    <property type="match status" value="1"/>
</dbReference>
<evidence type="ECO:0000256" key="2">
    <source>
        <dbReference type="PROSITE-ProRule" id="PRU00252"/>
    </source>
</evidence>
<gene>
    <name evidence="3 5 6" type="ORF">SRAE_2000038600</name>
</gene>
<organism evidence="3">
    <name type="scientific">Strongyloides ratti</name>
    <name type="common">Parasitic roundworm</name>
    <dbReference type="NCBI Taxonomy" id="34506"/>
    <lineage>
        <taxon>Eukaryota</taxon>
        <taxon>Metazoa</taxon>
        <taxon>Ecdysozoa</taxon>
        <taxon>Nematoda</taxon>
        <taxon>Chromadorea</taxon>
        <taxon>Rhabditida</taxon>
        <taxon>Tylenchina</taxon>
        <taxon>Panagrolaimomorpha</taxon>
        <taxon>Strongyloidoidea</taxon>
        <taxon>Strongyloididae</taxon>
        <taxon>Strongyloides</taxon>
    </lineage>
</organism>
<accession>A0A090LE13</accession>
<reference evidence="3 4" key="1">
    <citation type="submission" date="2014-09" db="EMBL/GenBank/DDBJ databases">
        <authorList>
            <person name="Martin A.A."/>
        </authorList>
    </citation>
    <scope>NUCLEOTIDE SEQUENCE</scope>
    <source>
        <strain evidence="4">ED321</strain>
        <strain evidence="3">ED321 Heterogonic</strain>
    </source>
</reference>
<dbReference type="Gene3D" id="2.40.50.140">
    <property type="entry name" value="Nucleic acid-binding proteins"/>
    <property type="match status" value="1"/>
</dbReference>
<evidence type="ECO:0000313" key="6">
    <source>
        <dbReference type="WormBase" id="SRAE_2000038600"/>
    </source>
</evidence>
<dbReference type="RefSeq" id="XP_024504910.1">
    <property type="nucleotide sequence ID" value="XM_024651210.1"/>
</dbReference>
<reference evidence="5" key="2">
    <citation type="submission" date="2020-12" db="UniProtKB">
        <authorList>
            <consortium name="WormBaseParasite"/>
        </authorList>
    </citation>
    <scope>IDENTIFICATION</scope>
</reference>
<dbReference type="GO" id="GO:0006264">
    <property type="term" value="P:mitochondrial DNA replication"/>
    <property type="evidence" value="ECO:0007669"/>
    <property type="project" value="TreeGrafter"/>
</dbReference>
<proteinExistence type="predicted"/>
<evidence type="ECO:0000313" key="3">
    <source>
        <dbReference type="EMBL" id="CEF65710.1"/>
    </source>
</evidence>
<dbReference type="CTD" id="36378074"/>
<dbReference type="InterPro" id="IPR012340">
    <property type="entry name" value="NA-bd_OB-fold"/>
</dbReference>
<dbReference type="GO" id="GO:0042645">
    <property type="term" value="C:mitochondrial nucleoid"/>
    <property type="evidence" value="ECO:0007669"/>
    <property type="project" value="TreeGrafter"/>
</dbReference>
<dbReference type="Pfam" id="PF00436">
    <property type="entry name" value="SSB"/>
    <property type="match status" value="1"/>
</dbReference>
<dbReference type="eggNOG" id="KOG1653">
    <property type="taxonomic scope" value="Eukaryota"/>
</dbReference>
<dbReference type="GeneID" id="36378074"/>
<dbReference type="PANTHER" id="PTHR10302:SF0">
    <property type="entry name" value="SINGLE-STRANDED DNA-BINDING PROTEIN, MITOCHONDRIAL"/>
    <property type="match status" value="1"/>
</dbReference>
<name>A0A090LE13_STRRB</name>
<dbReference type="CDD" id="cd04496">
    <property type="entry name" value="SSB_OBF"/>
    <property type="match status" value="1"/>
</dbReference>
<sequence>MISGRVRSLLFAGSMVKNLRPLSMTIAKFSEESFAKPNNDGIDDLLNRNNKEYKSSDTRPKKSFSVNRVELIGGVSKDPVQRLTYANKEFSVFTLATNKVVKDRETGGEKDVVDYHEILAFGKNSLFVKDRVKKGDRIFLTGKLSYNHRFSDSGDKISKAVIIADIISQFSSRRNN</sequence>
<dbReference type="WBParaSite" id="SRAE_2000038600.1">
    <property type="protein sequence ID" value="SRAE_2000038600.1"/>
    <property type="gene ID" value="WBGene00260580"/>
</dbReference>
<dbReference type="PANTHER" id="PTHR10302">
    <property type="entry name" value="SINGLE-STRANDED DNA-BINDING PROTEIN"/>
    <property type="match status" value="1"/>
</dbReference>
<evidence type="ECO:0000313" key="5">
    <source>
        <dbReference type="WBParaSite" id="SRAE_2000038600.1"/>
    </source>
</evidence>
<evidence type="ECO:0000256" key="1">
    <source>
        <dbReference type="ARBA" id="ARBA00023125"/>
    </source>
</evidence>
<dbReference type="EMBL" id="LN609529">
    <property type="protein sequence ID" value="CEF65710.1"/>
    <property type="molecule type" value="Genomic_DNA"/>
</dbReference>
<dbReference type="Proteomes" id="UP000035682">
    <property type="component" value="Unplaced"/>
</dbReference>
<dbReference type="GO" id="GO:0003697">
    <property type="term" value="F:single-stranded DNA binding"/>
    <property type="evidence" value="ECO:0007669"/>
    <property type="project" value="InterPro"/>
</dbReference>
<evidence type="ECO:0000313" key="4">
    <source>
        <dbReference type="Proteomes" id="UP000035682"/>
    </source>
</evidence>
<dbReference type="InterPro" id="IPR000424">
    <property type="entry name" value="Primosome_PriB/ssb"/>
</dbReference>
<keyword evidence="4" id="KW-1185">Reference proteome</keyword>
<dbReference type="PROSITE" id="PS50935">
    <property type="entry name" value="SSB"/>
    <property type="match status" value="1"/>
</dbReference>
<dbReference type="STRING" id="34506.A0A090LE13"/>
<dbReference type="InterPro" id="IPR011344">
    <property type="entry name" value="ssDNA-bd"/>
</dbReference>
<protein>
    <submittedName>
        <fullName evidence="3">Primosome PriB/single-strand DNA-binding family and Single-strand DNA-binding family and Nucleic acid-binding, OB-fold domain-containing protein</fullName>
    </submittedName>
</protein>
<keyword evidence="1 2" id="KW-0238">DNA-binding</keyword>
<dbReference type="SUPFAM" id="SSF50249">
    <property type="entry name" value="Nucleic acid-binding proteins"/>
    <property type="match status" value="1"/>
</dbReference>
<dbReference type="AlphaFoldDB" id="A0A090LE13"/>